<dbReference type="AlphaFoldDB" id="A0A6A6Q9E5"/>
<feature type="chain" id="PRO_5025459783" evidence="1">
    <location>
        <begin position="20"/>
        <end position="331"/>
    </location>
</feature>
<keyword evidence="3" id="KW-1185">Reference proteome</keyword>
<evidence type="ECO:0000313" key="2">
    <source>
        <dbReference type="EMBL" id="KAF2488634.1"/>
    </source>
</evidence>
<evidence type="ECO:0000313" key="3">
    <source>
        <dbReference type="Proteomes" id="UP000799750"/>
    </source>
</evidence>
<gene>
    <name evidence="2" type="ORF">BU16DRAFT_568157</name>
</gene>
<sequence>MKLTTLLIAGAAVIGLAAALPFTEATPDDCNHGWCGAPFCSPECGPNGKEKRDVAEKRQEVPPTDIVADADKCNHGWCGAPFCYPECGPNGKEKRDVAEKRQHWWVPPPTDNDADTESRCEPHWCGARVCNPKCRPAGWNSKPSEAVKLKAREDGEAVQLKAREEASADKCNHGWCGAPFCYPECGPNGKREVATTDNDADAESRCRHGWCSAPFCYPECAPGGGKPSAATKLKAREDGEAVQLRAREVGAQMEAEKRQVETREASTDKCNHGWCGAPFCYPECGPNGKRAVEIEAREATSTTDKCHPGWCGAPFCWPECGPEKRAVALNA</sequence>
<dbReference type="Proteomes" id="UP000799750">
    <property type="component" value="Unassembled WGS sequence"/>
</dbReference>
<evidence type="ECO:0000256" key="1">
    <source>
        <dbReference type="SAM" id="SignalP"/>
    </source>
</evidence>
<name>A0A6A6Q9E5_9PEZI</name>
<dbReference type="OrthoDB" id="10558295at2759"/>
<feature type="signal peptide" evidence="1">
    <location>
        <begin position="1"/>
        <end position="19"/>
    </location>
</feature>
<keyword evidence="1" id="KW-0732">Signal</keyword>
<accession>A0A6A6Q9E5</accession>
<proteinExistence type="predicted"/>
<reference evidence="2" key="1">
    <citation type="journal article" date="2020" name="Stud. Mycol.">
        <title>101 Dothideomycetes genomes: a test case for predicting lifestyles and emergence of pathogens.</title>
        <authorList>
            <person name="Haridas S."/>
            <person name="Albert R."/>
            <person name="Binder M."/>
            <person name="Bloem J."/>
            <person name="Labutti K."/>
            <person name="Salamov A."/>
            <person name="Andreopoulos B."/>
            <person name="Baker S."/>
            <person name="Barry K."/>
            <person name="Bills G."/>
            <person name="Bluhm B."/>
            <person name="Cannon C."/>
            <person name="Castanera R."/>
            <person name="Culley D."/>
            <person name="Daum C."/>
            <person name="Ezra D."/>
            <person name="Gonzalez J."/>
            <person name="Henrissat B."/>
            <person name="Kuo A."/>
            <person name="Liang C."/>
            <person name="Lipzen A."/>
            <person name="Lutzoni F."/>
            <person name="Magnuson J."/>
            <person name="Mondo S."/>
            <person name="Nolan M."/>
            <person name="Ohm R."/>
            <person name="Pangilinan J."/>
            <person name="Park H.-J."/>
            <person name="Ramirez L."/>
            <person name="Alfaro M."/>
            <person name="Sun H."/>
            <person name="Tritt A."/>
            <person name="Yoshinaga Y."/>
            <person name="Zwiers L.-H."/>
            <person name="Turgeon B."/>
            <person name="Goodwin S."/>
            <person name="Spatafora J."/>
            <person name="Crous P."/>
            <person name="Grigoriev I."/>
        </authorList>
    </citation>
    <scope>NUCLEOTIDE SEQUENCE</scope>
    <source>
        <strain evidence="2">CBS 269.34</strain>
    </source>
</reference>
<protein>
    <submittedName>
        <fullName evidence="2">Uncharacterized protein</fullName>
    </submittedName>
</protein>
<dbReference type="EMBL" id="MU004202">
    <property type="protein sequence ID" value="KAF2488634.1"/>
    <property type="molecule type" value="Genomic_DNA"/>
</dbReference>
<organism evidence="2 3">
    <name type="scientific">Lophium mytilinum</name>
    <dbReference type="NCBI Taxonomy" id="390894"/>
    <lineage>
        <taxon>Eukaryota</taxon>
        <taxon>Fungi</taxon>
        <taxon>Dikarya</taxon>
        <taxon>Ascomycota</taxon>
        <taxon>Pezizomycotina</taxon>
        <taxon>Dothideomycetes</taxon>
        <taxon>Pleosporomycetidae</taxon>
        <taxon>Mytilinidiales</taxon>
        <taxon>Mytilinidiaceae</taxon>
        <taxon>Lophium</taxon>
    </lineage>
</organism>